<dbReference type="AlphaFoldDB" id="A0A811Y0F1"/>
<dbReference type="EMBL" id="CAJHUB010000658">
    <property type="protein sequence ID" value="CAD7670535.1"/>
    <property type="molecule type" value="Genomic_DNA"/>
</dbReference>
<protein>
    <submittedName>
        <fullName evidence="2">(raccoon dog) hypothetical protein</fullName>
    </submittedName>
</protein>
<evidence type="ECO:0000313" key="3">
    <source>
        <dbReference type="Proteomes" id="UP000645828"/>
    </source>
</evidence>
<dbReference type="Proteomes" id="UP000645828">
    <property type="component" value="Unassembled WGS sequence"/>
</dbReference>
<name>A0A811Y0F1_NYCPR</name>
<gene>
    <name evidence="2" type="ORF">NYPRO_LOCUS3330</name>
</gene>
<evidence type="ECO:0000313" key="2">
    <source>
        <dbReference type="EMBL" id="CAD7670535.1"/>
    </source>
</evidence>
<feature type="region of interest" description="Disordered" evidence="1">
    <location>
        <begin position="1"/>
        <end position="22"/>
    </location>
</feature>
<accession>A0A811Y0F1</accession>
<evidence type="ECO:0000256" key="1">
    <source>
        <dbReference type="SAM" id="MobiDB-lite"/>
    </source>
</evidence>
<reference evidence="2" key="1">
    <citation type="submission" date="2020-12" db="EMBL/GenBank/DDBJ databases">
        <authorList>
            <consortium name="Molecular Ecology Group"/>
        </authorList>
    </citation>
    <scope>NUCLEOTIDE SEQUENCE</scope>
    <source>
        <strain evidence="2">TBG_1078</strain>
    </source>
</reference>
<sequence length="74" mass="7952">MHPWGPPCPQLGHPQSSSLPASGSAAWRRICGWPVAQGWSGAPPPWSLGSLGCWWLCCFRQPLLAATGAERTNK</sequence>
<organism evidence="2 3">
    <name type="scientific">Nyctereutes procyonoides</name>
    <name type="common">Raccoon dog</name>
    <name type="synonym">Canis procyonoides</name>
    <dbReference type="NCBI Taxonomy" id="34880"/>
    <lineage>
        <taxon>Eukaryota</taxon>
        <taxon>Metazoa</taxon>
        <taxon>Chordata</taxon>
        <taxon>Craniata</taxon>
        <taxon>Vertebrata</taxon>
        <taxon>Euteleostomi</taxon>
        <taxon>Mammalia</taxon>
        <taxon>Eutheria</taxon>
        <taxon>Laurasiatheria</taxon>
        <taxon>Carnivora</taxon>
        <taxon>Caniformia</taxon>
        <taxon>Canidae</taxon>
        <taxon>Nyctereutes</taxon>
    </lineage>
</organism>
<keyword evidence="3" id="KW-1185">Reference proteome</keyword>
<comment type="caution">
    <text evidence="2">The sequence shown here is derived from an EMBL/GenBank/DDBJ whole genome shotgun (WGS) entry which is preliminary data.</text>
</comment>
<proteinExistence type="predicted"/>